<feature type="chain" id="PRO_5025534113" description="AA1-like domain-containing protein" evidence="1">
    <location>
        <begin position="18"/>
        <end position="154"/>
    </location>
</feature>
<protein>
    <recommendedName>
        <fullName evidence="4">AA1-like domain-containing protein</fullName>
    </recommendedName>
</protein>
<name>A0A6A6GU78_VIRVR</name>
<accession>A0A6A6GU78</accession>
<dbReference type="EMBL" id="ML991866">
    <property type="protein sequence ID" value="KAF2229342.1"/>
    <property type="molecule type" value="Genomic_DNA"/>
</dbReference>
<evidence type="ECO:0000313" key="2">
    <source>
        <dbReference type="EMBL" id="KAF2229342.1"/>
    </source>
</evidence>
<dbReference type="Proteomes" id="UP000800092">
    <property type="component" value="Unassembled WGS sequence"/>
</dbReference>
<evidence type="ECO:0000313" key="3">
    <source>
        <dbReference type="Proteomes" id="UP000800092"/>
    </source>
</evidence>
<gene>
    <name evidence="2" type="ORF">EV356DRAFT_510975</name>
</gene>
<keyword evidence="3" id="KW-1185">Reference proteome</keyword>
<sequence>MLSQILIAATALTGALAAPSLALRQTSTPKPPYTNTLWSISNFAISGNEGNFFNLTVTDGNATVPATFTVQCTQQTLGGVSFQNVTCAEKDSVGDGDVWFSYDYYAGGVLSILHAYKSGFGQLDPYDFFSASIVDNGEQRDFTLQAEFKGVASA</sequence>
<organism evidence="2 3">
    <name type="scientific">Viridothelium virens</name>
    <name type="common">Speckled blister lichen</name>
    <name type="synonym">Trypethelium virens</name>
    <dbReference type="NCBI Taxonomy" id="1048519"/>
    <lineage>
        <taxon>Eukaryota</taxon>
        <taxon>Fungi</taxon>
        <taxon>Dikarya</taxon>
        <taxon>Ascomycota</taxon>
        <taxon>Pezizomycotina</taxon>
        <taxon>Dothideomycetes</taxon>
        <taxon>Dothideomycetes incertae sedis</taxon>
        <taxon>Trypetheliales</taxon>
        <taxon>Trypetheliaceae</taxon>
        <taxon>Viridothelium</taxon>
    </lineage>
</organism>
<keyword evidence="1" id="KW-0732">Signal</keyword>
<proteinExistence type="predicted"/>
<reference evidence="2" key="1">
    <citation type="journal article" date="2020" name="Stud. Mycol.">
        <title>101 Dothideomycetes genomes: a test case for predicting lifestyles and emergence of pathogens.</title>
        <authorList>
            <person name="Haridas S."/>
            <person name="Albert R."/>
            <person name="Binder M."/>
            <person name="Bloem J."/>
            <person name="Labutti K."/>
            <person name="Salamov A."/>
            <person name="Andreopoulos B."/>
            <person name="Baker S."/>
            <person name="Barry K."/>
            <person name="Bills G."/>
            <person name="Bluhm B."/>
            <person name="Cannon C."/>
            <person name="Castanera R."/>
            <person name="Culley D."/>
            <person name="Daum C."/>
            <person name="Ezra D."/>
            <person name="Gonzalez J."/>
            <person name="Henrissat B."/>
            <person name="Kuo A."/>
            <person name="Liang C."/>
            <person name="Lipzen A."/>
            <person name="Lutzoni F."/>
            <person name="Magnuson J."/>
            <person name="Mondo S."/>
            <person name="Nolan M."/>
            <person name="Ohm R."/>
            <person name="Pangilinan J."/>
            <person name="Park H.-J."/>
            <person name="Ramirez L."/>
            <person name="Alfaro M."/>
            <person name="Sun H."/>
            <person name="Tritt A."/>
            <person name="Yoshinaga Y."/>
            <person name="Zwiers L.-H."/>
            <person name="Turgeon B."/>
            <person name="Goodwin S."/>
            <person name="Spatafora J."/>
            <person name="Crous P."/>
            <person name="Grigoriev I."/>
        </authorList>
    </citation>
    <scope>NUCLEOTIDE SEQUENCE</scope>
    <source>
        <strain evidence="2">Tuck. ex Michener</strain>
    </source>
</reference>
<dbReference type="AlphaFoldDB" id="A0A6A6GU78"/>
<feature type="signal peptide" evidence="1">
    <location>
        <begin position="1"/>
        <end position="17"/>
    </location>
</feature>
<evidence type="ECO:0008006" key="4">
    <source>
        <dbReference type="Google" id="ProtNLM"/>
    </source>
</evidence>
<evidence type="ECO:0000256" key="1">
    <source>
        <dbReference type="SAM" id="SignalP"/>
    </source>
</evidence>
<dbReference type="OrthoDB" id="3932383at2759"/>